<dbReference type="GO" id="GO:0016746">
    <property type="term" value="F:acyltransferase activity"/>
    <property type="evidence" value="ECO:0007669"/>
    <property type="project" value="UniProtKB-UniRule"/>
</dbReference>
<keyword evidence="2 3" id="KW-0808">Transferase</keyword>
<dbReference type="GO" id="GO:0005737">
    <property type="term" value="C:cytoplasm"/>
    <property type="evidence" value="ECO:0007669"/>
    <property type="project" value="UniProtKB-SubCell"/>
</dbReference>
<comment type="similarity">
    <text evidence="1 2">Belongs to the RTX toxin acyltransferase family.</text>
</comment>
<keyword evidence="4" id="KW-1185">Reference proteome</keyword>
<dbReference type="GO" id="GO:0031640">
    <property type="term" value="P:killing of cells of another organism"/>
    <property type="evidence" value="ECO:0007669"/>
    <property type="project" value="UniProtKB-KW"/>
</dbReference>
<name>A0A6M1UAE1_9RHOB</name>
<sequence>MRHFAELRAAGPEAADSDRPFPADWFDLPEGLFADLGSMVYLAGMTRYHRPRAMGDMLSLLEPPLRLGQYRLFRSNGFPRAFITWAGLGPEQERRFAVEHQGLRPEDWNSGASVWLVDFVAPFGHIDQIVPMLSANPDLPHVRTLWHNRDGSRYRVVEWARARPEAEVEVRSYGAGQFARLLMGGEG</sequence>
<keyword evidence="2" id="KW-0204">Cytolysis</keyword>
<dbReference type="Pfam" id="PF02794">
    <property type="entry name" value="HlyC"/>
    <property type="match status" value="1"/>
</dbReference>
<evidence type="ECO:0000313" key="4">
    <source>
        <dbReference type="Proteomes" id="UP000474758"/>
    </source>
</evidence>
<reference evidence="3 4" key="1">
    <citation type="submission" date="2020-02" db="EMBL/GenBank/DDBJ databases">
        <title>Rhodobacter translucens sp. nov., a novel bacterium isolated from activated sludge.</title>
        <authorList>
            <person name="Liu J."/>
        </authorList>
    </citation>
    <scope>NUCLEOTIDE SEQUENCE [LARGE SCALE GENOMIC DNA]</scope>
    <source>
        <strain evidence="3 4">HX-7-19</strain>
    </source>
</reference>
<evidence type="ECO:0000256" key="2">
    <source>
        <dbReference type="RuleBase" id="RU368102"/>
    </source>
</evidence>
<gene>
    <name evidence="3" type="ORF">G5V65_17760</name>
</gene>
<comment type="function">
    <text evidence="2">Involved in fatty acylation of protoxin at internal lysine residues, thereby converting it to the active toxin.</text>
</comment>
<protein>
    <recommendedName>
        <fullName evidence="2">RTX toxin-activating lysine-acyltransferase</fullName>
        <ecNumber evidence="2">2.3.1.-</ecNumber>
    </recommendedName>
</protein>
<dbReference type="AlphaFoldDB" id="A0A6M1UAE1"/>
<dbReference type="EMBL" id="JAALFE010000022">
    <property type="protein sequence ID" value="NGQ92743.1"/>
    <property type="molecule type" value="Genomic_DNA"/>
</dbReference>
<organism evidence="3 4">
    <name type="scientific">Paragemmobacter kunshanensis</name>
    <dbReference type="NCBI Taxonomy" id="2583234"/>
    <lineage>
        <taxon>Bacteria</taxon>
        <taxon>Pseudomonadati</taxon>
        <taxon>Pseudomonadota</taxon>
        <taxon>Alphaproteobacteria</taxon>
        <taxon>Rhodobacterales</taxon>
        <taxon>Paracoccaceae</taxon>
        <taxon>Paragemmobacter</taxon>
    </lineage>
</organism>
<comment type="subcellular location">
    <subcellularLocation>
        <location evidence="2">Cytoplasm</location>
    </subcellularLocation>
</comment>
<accession>A0A6M1UAE1</accession>
<evidence type="ECO:0000313" key="3">
    <source>
        <dbReference type="EMBL" id="NGQ92743.1"/>
    </source>
</evidence>
<proteinExistence type="inferred from homology"/>
<comment type="caution">
    <text evidence="3">The sequence shown here is derived from an EMBL/GenBank/DDBJ whole genome shotgun (WGS) entry which is preliminary data.</text>
</comment>
<evidence type="ECO:0000256" key="1">
    <source>
        <dbReference type="ARBA" id="ARBA00005686"/>
    </source>
</evidence>
<dbReference type="PRINTS" id="PR01489">
    <property type="entry name" value="RTXTOXINC"/>
</dbReference>
<keyword evidence="2 3" id="KW-0012">Acyltransferase</keyword>
<dbReference type="Proteomes" id="UP000474758">
    <property type="component" value="Unassembled WGS sequence"/>
</dbReference>
<keyword evidence="2" id="KW-0963">Cytoplasm</keyword>
<dbReference type="InterPro" id="IPR003996">
    <property type="entry name" value="RTX_toxin-activating_protC_bac"/>
</dbReference>
<dbReference type="GO" id="GO:0009404">
    <property type="term" value="P:toxin metabolic process"/>
    <property type="evidence" value="ECO:0007669"/>
    <property type="project" value="UniProtKB-UniRule"/>
</dbReference>
<dbReference type="EC" id="2.3.1.-" evidence="2"/>